<sequence length="420" mass="44858">MEFDNALFLRATVDELLRRRAYVDYEELLRREINAQVDEFVNNALAVRAFVAPGSAKANSRTSSFGVSNQQPVVQQHAQPSFVFPSHPTSIAFPTQSSISFPRISSSVVLPLSQPTPAPVAPQQQTQQQTQQQQQQQQDQPSPVQVQPAERAAAAGGGNLKDALATINGQVAAAASSVSAALASSTASSDKDGGDDKKKHGLSPGAIAGIVACVVLLLLLIITIVVYLHRRGDDDDDESVAPQDEGDYEKGPDQGNMQEIPLDHNGPDYGAAAHQQYGEPAYPVQQQQQQPYSAYDNAPYHGGYPGPQHGVPEPGYLHTAPPQLPDPFQDPRHQGSPFDHPADHYAVPQPPQTGAYAGQNMAAAGPSGYGNSPYAQDVPHSPTSSRSSSFSSAPSSPHSPDSPHHLHHQKSRKLLKVVNA</sequence>
<protein>
    <submittedName>
        <fullName evidence="3">Uncharacterized protein</fullName>
    </submittedName>
</protein>
<keyword evidence="2" id="KW-0472">Membrane</keyword>
<name>A0AAW0GZE8_9APHY</name>
<feature type="compositionally biased region" description="Basic residues" evidence="1">
    <location>
        <begin position="405"/>
        <end position="420"/>
    </location>
</feature>
<gene>
    <name evidence="3" type="ORF">QCA50_000166</name>
</gene>
<keyword evidence="2" id="KW-0812">Transmembrane</keyword>
<feature type="region of interest" description="Disordered" evidence="1">
    <location>
        <begin position="112"/>
        <end position="154"/>
    </location>
</feature>
<feature type="compositionally biased region" description="Acidic residues" evidence="1">
    <location>
        <begin position="234"/>
        <end position="247"/>
    </location>
</feature>
<keyword evidence="4" id="KW-1185">Reference proteome</keyword>
<proteinExistence type="predicted"/>
<comment type="caution">
    <text evidence="3">The sequence shown here is derived from an EMBL/GenBank/DDBJ whole genome shotgun (WGS) entry which is preliminary data.</text>
</comment>
<feature type="compositionally biased region" description="Low complexity" evidence="1">
    <location>
        <begin position="379"/>
        <end position="399"/>
    </location>
</feature>
<feature type="compositionally biased region" description="Low complexity" evidence="1">
    <location>
        <begin position="121"/>
        <end position="149"/>
    </location>
</feature>
<organism evidence="3 4">
    <name type="scientific">Cerrena zonata</name>
    <dbReference type="NCBI Taxonomy" id="2478898"/>
    <lineage>
        <taxon>Eukaryota</taxon>
        <taxon>Fungi</taxon>
        <taxon>Dikarya</taxon>
        <taxon>Basidiomycota</taxon>
        <taxon>Agaricomycotina</taxon>
        <taxon>Agaricomycetes</taxon>
        <taxon>Polyporales</taxon>
        <taxon>Cerrenaceae</taxon>
        <taxon>Cerrena</taxon>
    </lineage>
</organism>
<keyword evidence="2" id="KW-1133">Transmembrane helix</keyword>
<feature type="compositionally biased region" description="Low complexity" evidence="1">
    <location>
        <begin position="299"/>
        <end position="312"/>
    </location>
</feature>
<dbReference type="Proteomes" id="UP001385951">
    <property type="component" value="Unassembled WGS sequence"/>
</dbReference>
<dbReference type="AlphaFoldDB" id="A0AAW0GZE8"/>
<accession>A0AAW0GZE8</accession>
<evidence type="ECO:0000313" key="4">
    <source>
        <dbReference type="Proteomes" id="UP001385951"/>
    </source>
</evidence>
<dbReference type="EMBL" id="JASBNA010000001">
    <property type="protein sequence ID" value="KAK7695530.1"/>
    <property type="molecule type" value="Genomic_DNA"/>
</dbReference>
<reference evidence="3 4" key="1">
    <citation type="submission" date="2022-09" db="EMBL/GenBank/DDBJ databases">
        <authorList>
            <person name="Palmer J.M."/>
        </authorList>
    </citation>
    <scope>NUCLEOTIDE SEQUENCE [LARGE SCALE GENOMIC DNA]</scope>
    <source>
        <strain evidence="3 4">DSM 7382</strain>
    </source>
</reference>
<feature type="region of interest" description="Disordered" evidence="1">
    <location>
        <begin position="233"/>
        <end position="420"/>
    </location>
</feature>
<evidence type="ECO:0000256" key="1">
    <source>
        <dbReference type="SAM" id="MobiDB-lite"/>
    </source>
</evidence>
<evidence type="ECO:0000313" key="3">
    <source>
        <dbReference type="EMBL" id="KAK7695530.1"/>
    </source>
</evidence>
<evidence type="ECO:0000256" key="2">
    <source>
        <dbReference type="SAM" id="Phobius"/>
    </source>
</evidence>
<feature type="transmembrane region" description="Helical" evidence="2">
    <location>
        <begin position="206"/>
        <end position="228"/>
    </location>
</feature>